<dbReference type="Pfam" id="PF08238">
    <property type="entry name" value="Sel1"/>
    <property type="match status" value="4"/>
</dbReference>
<dbReference type="EMBL" id="DXHP01000176">
    <property type="protein sequence ID" value="HIW07252.1"/>
    <property type="molecule type" value="Genomic_DNA"/>
</dbReference>
<reference evidence="2" key="1">
    <citation type="journal article" date="2021" name="PeerJ">
        <title>Extensive microbial diversity within the chicken gut microbiome revealed by metagenomics and culture.</title>
        <authorList>
            <person name="Gilroy R."/>
            <person name="Ravi A."/>
            <person name="Getino M."/>
            <person name="Pursley I."/>
            <person name="Horton D.L."/>
            <person name="Alikhan N.F."/>
            <person name="Baker D."/>
            <person name="Gharbi K."/>
            <person name="Hall N."/>
            <person name="Watson M."/>
            <person name="Adriaenssens E.M."/>
            <person name="Foster-Nyarko E."/>
            <person name="Jarju S."/>
            <person name="Secka A."/>
            <person name="Antonio M."/>
            <person name="Oren A."/>
            <person name="Chaudhuri R.R."/>
            <person name="La Ragione R."/>
            <person name="Hildebrand F."/>
            <person name="Pallen M.J."/>
        </authorList>
    </citation>
    <scope>NUCLEOTIDE SEQUENCE</scope>
    <source>
        <strain evidence="2">CHK160-9182</strain>
    </source>
</reference>
<dbReference type="PROSITE" id="PS51257">
    <property type="entry name" value="PROKAR_LIPOPROTEIN"/>
    <property type="match status" value="1"/>
</dbReference>
<organism evidence="2 3">
    <name type="scientific">Candidatus Ignatzschineria merdigallinarum</name>
    <dbReference type="NCBI Taxonomy" id="2838621"/>
    <lineage>
        <taxon>Bacteria</taxon>
        <taxon>Pseudomonadati</taxon>
        <taxon>Pseudomonadota</taxon>
        <taxon>Gammaproteobacteria</taxon>
        <taxon>Cardiobacteriales</taxon>
        <taxon>Ignatzschineriaceae</taxon>
        <taxon>Ignatzschineria</taxon>
    </lineage>
</organism>
<sequence>MIKRTLVFTSLLLILTGCLTLPSGTKKTTEPQPISQEHIDMVKTLNSAELTKLADKGDQYAQYYLGNKYAQGAEVPQDMTTAKSYWQQAANQGNANALYNLGMIYFTGQGEPKSFETALGYFQRSAEAGNTRAALNAASMLEAGQGTMVNIPEAAKFYQIAATNQPHAAYRLGLLYTQNTPDFPANYEQAFQLFQQAATKGDRFAPRALSIIQNYPPEEAKDLLRRLNTRI</sequence>
<feature type="signal peptide" evidence="1">
    <location>
        <begin position="1"/>
        <end position="19"/>
    </location>
</feature>
<evidence type="ECO:0000313" key="3">
    <source>
        <dbReference type="Proteomes" id="UP000823934"/>
    </source>
</evidence>
<dbReference type="Gene3D" id="1.25.40.10">
    <property type="entry name" value="Tetratricopeptide repeat domain"/>
    <property type="match status" value="2"/>
</dbReference>
<dbReference type="SMART" id="SM00671">
    <property type="entry name" value="SEL1"/>
    <property type="match status" value="4"/>
</dbReference>
<evidence type="ECO:0000313" key="2">
    <source>
        <dbReference type="EMBL" id="HIW07252.1"/>
    </source>
</evidence>
<dbReference type="InterPro" id="IPR011990">
    <property type="entry name" value="TPR-like_helical_dom_sf"/>
</dbReference>
<proteinExistence type="predicted"/>
<gene>
    <name evidence="2" type="ORF">H9889_08030</name>
</gene>
<protein>
    <submittedName>
        <fullName evidence="2">Sel1 repeat family protein</fullName>
    </submittedName>
</protein>
<keyword evidence="1" id="KW-0732">Signal</keyword>
<reference evidence="2" key="2">
    <citation type="submission" date="2021-04" db="EMBL/GenBank/DDBJ databases">
        <authorList>
            <person name="Gilroy R."/>
        </authorList>
    </citation>
    <scope>NUCLEOTIDE SEQUENCE</scope>
    <source>
        <strain evidence="2">CHK160-9182</strain>
    </source>
</reference>
<dbReference type="SUPFAM" id="SSF81901">
    <property type="entry name" value="HCP-like"/>
    <property type="match status" value="1"/>
</dbReference>
<comment type="caution">
    <text evidence="2">The sequence shown here is derived from an EMBL/GenBank/DDBJ whole genome shotgun (WGS) entry which is preliminary data.</text>
</comment>
<name>A0A9D1Q623_9GAMM</name>
<accession>A0A9D1Q623</accession>
<dbReference type="InterPro" id="IPR050767">
    <property type="entry name" value="Sel1_AlgK"/>
</dbReference>
<dbReference type="PANTHER" id="PTHR11102">
    <property type="entry name" value="SEL-1-LIKE PROTEIN"/>
    <property type="match status" value="1"/>
</dbReference>
<feature type="chain" id="PRO_5039611248" evidence="1">
    <location>
        <begin position="20"/>
        <end position="231"/>
    </location>
</feature>
<dbReference type="InterPro" id="IPR006597">
    <property type="entry name" value="Sel1-like"/>
</dbReference>
<dbReference type="AlphaFoldDB" id="A0A9D1Q623"/>
<dbReference type="Proteomes" id="UP000823934">
    <property type="component" value="Unassembled WGS sequence"/>
</dbReference>
<dbReference type="PANTHER" id="PTHR11102:SF160">
    <property type="entry name" value="ERAD-ASSOCIATED E3 UBIQUITIN-PROTEIN LIGASE COMPONENT HRD3"/>
    <property type="match status" value="1"/>
</dbReference>
<evidence type="ECO:0000256" key="1">
    <source>
        <dbReference type="SAM" id="SignalP"/>
    </source>
</evidence>